<comment type="catalytic activity">
    <reaction evidence="1 13">
        <text>Hydrolyzes free adenine bases from 7,8-dihydro-8-oxoguanine:adenine mismatched double-stranded DNA, leaving an apurinic site.</text>
        <dbReference type="EC" id="3.2.2.31"/>
    </reaction>
</comment>
<dbReference type="PANTHER" id="PTHR42944:SF1">
    <property type="entry name" value="ADENINE DNA GLYCOSYLASE"/>
    <property type="match status" value="1"/>
</dbReference>
<organism evidence="15">
    <name type="scientific">Compsopogon caeruleus</name>
    <dbReference type="NCBI Taxonomy" id="31354"/>
    <lineage>
        <taxon>Eukaryota</taxon>
        <taxon>Rhodophyta</taxon>
        <taxon>Compsopogonophyceae</taxon>
        <taxon>Compsopogonales</taxon>
        <taxon>Compsopogonaceae</taxon>
        <taxon>Compsopogon</taxon>
    </lineage>
</organism>
<keyword evidence="8" id="KW-0378">Hydrolase</keyword>
<evidence type="ECO:0000256" key="4">
    <source>
        <dbReference type="ARBA" id="ARBA00022023"/>
    </source>
</evidence>
<evidence type="ECO:0000259" key="14">
    <source>
        <dbReference type="SMART" id="SM00478"/>
    </source>
</evidence>
<evidence type="ECO:0000256" key="2">
    <source>
        <dbReference type="ARBA" id="ARBA00008343"/>
    </source>
</evidence>
<dbReference type="CDD" id="cd00056">
    <property type="entry name" value="ENDO3c"/>
    <property type="match status" value="1"/>
</dbReference>
<evidence type="ECO:0000256" key="13">
    <source>
        <dbReference type="RuleBase" id="RU365096"/>
    </source>
</evidence>
<keyword evidence="9 13" id="KW-0408">Iron</keyword>
<evidence type="ECO:0000256" key="6">
    <source>
        <dbReference type="ARBA" id="ARBA00022723"/>
    </source>
</evidence>
<dbReference type="Pfam" id="PF00730">
    <property type="entry name" value="HhH-GPD"/>
    <property type="match status" value="1"/>
</dbReference>
<evidence type="ECO:0000256" key="9">
    <source>
        <dbReference type="ARBA" id="ARBA00023004"/>
    </source>
</evidence>
<keyword evidence="6" id="KW-0479">Metal-binding</keyword>
<keyword evidence="11" id="KW-0234">DNA repair</keyword>
<dbReference type="FunFam" id="1.10.340.30:FF:000002">
    <property type="entry name" value="Adenine DNA glycosylase"/>
    <property type="match status" value="1"/>
</dbReference>
<evidence type="ECO:0000256" key="1">
    <source>
        <dbReference type="ARBA" id="ARBA00000843"/>
    </source>
</evidence>
<evidence type="ECO:0000256" key="8">
    <source>
        <dbReference type="ARBA" id="ARBA00022801"/>
    </source>
</evidence>
<dbReference type="InterPro" id="IPR000445">
    <property type="entry name" value="HhH_motif"/>
</dbReference>
<gene>
    <name evidence="15" type="ORF">CCAE0312_LOCUS5995</name>
</gene>
<dbReference type="Gene3D" id="1.10.1670.10">
    <property type="entry name" value="Helix-hairpin-Helix base-excision DNA repair enzymes (C-terminal)"/>
    <property type="match status" value="1"/>
</dbReference>
<dbReference type="GO" id="GO:0034039">
    <property type="term" value="F:8-oxo-7,8-dihydroguanine DNA N-glycosylase activity"/>
    <property type="evidence" value="ECO:0007669"/>
    <property type="project" value="TreeGrafter"/>
</dbReference>
<dbReference type="InterPro" id="IPR015797">
    <property type="entry name" value="NUDIX_hydrolase-like_dom_sf"/>
</dbReference>
<dbReference type="InterPro" id="IPR044298">
    <property type="entry name" value="MIG/MutY"/>
</dbReference>
<dbReference type="Gene3D" id="1.10.340.30">
    <property type="entry name" value="Hypothetical protein, domain 2"/>
    <property type="match status" value="1"/>
</dbReference>
<dbReference type="EMBL" id="HBGH01010796">
    <property type="protein sequence ID" value="CAD9233907.1"/>
    <property type="molecule type" value="Transcribed_RNA"/>
</dbReference>
<dbReference type="GO" id="GO:0051539">
    <property type="term" value="F:4 iron, 4 sulfur cluster binding"/>
    <property type="evidence" value="ECO:0007669"/>
    <property type="project" value="UniProtKB-UniRule"/>
</dbReference>
<protein>
    <recommendedName>
        <fullName evidence="4 13">Adenine DNA glycosylase</fullName>
        <ecNumber evidence="3 13">3.2.2.31</ecNumber>
    </recommendedName>
</protein>
<evidence type="ECO:0000256" key="12">
    <source>
        <dbReference type="ARBA" id="ARBA00023295"/>
    </source>
</evidence>
<dbReference type="InterPro" id="IPR011257">
    <property type="entry name" value="DNA_glycosylase"/>
</dbReference>
<dbReference type="GO" id="GO:0006298">
    <property type="term" value="P:mismatch repair"/>
    <property type="evidence" value="ECO:0007669"/>
    <property type="project" value="TreeGrafter"/>
</dbReference>
<accession>A0A7S1TE44</accession>
<sequence length="425" mass="47639">MEKRSGESREVGLALSELGARWSLASTVRTRLLGWYAEHRRHLPWRSDDPEPYVVWVSEIMLQQTRVFAVLGYFQRWMEALPTVKDLAEADMELVNQLWSGLGYYRRARMLHEGAKFVVENFSGVIPDDVTALRSIPGVGEYTAGAIASIAFGRPEPAVDGNVTRVLSRLTAIEKFPKADLWATARSLVTDLEDGIHPGDVNQALFDLGATLCTPRAPTCDSCPLIKLCSVHQLALEKNVEDQTEFVTRFPSKKPKARVRDEILLVEVLHHHQTGDMLMVRRANQGLLGGLWEFPNVVVDGEEKDEKAISLAREMLRNNICEILVGSRADQIKYSGRVGTTTHIFSHIRQKLLVECGTWQVSSASFSSSVEDGLGYRWVKAEDVTSLAISNQMLKVFKLKISVNETGVDISEPVKPTKTKRRRKL</sequence>
<comment type="function">
    <text evidence="13">Adenine glycosylase active on G-A mispairs.</text>
</comment>
<proteinExistence type="inferred from homology"/>
<evidence type="ECO:0000256" key="7">
    <source>
        <dbReference type="ARBA" id="ARBA00022763"/>
    </source>
</evidence>
<dbReference type="InterPro" id="IPR003265">
    <property type="entry name" value="HhH-GPD_domain"/>
</dbReference>
<reference evidence="15" key="1">
    <citation type="submission" date="2021-01" db="EMBL/GenBank/DDBJ databases">
        <authorList>
            <person name="Corre E."/>
            <person name="Pelletier E."/>
            <person name="Niang G."/>
            <person name="Scheremetjew M."/>
            <person name="Finn R."/>
            <person name="Kale V."/>
            <person name="Holt S."/>
            <person name="Cochrane G."/>
            <person name="Meng A."/>
            <person name="Brown T."/>
            <person name="Cohen L."/>
        </authorList>
    </citation>
    <scope>NUCLEOTIDE SEQUENCE</scope>
    <source>
        <strain evidence="15">SAG 36.94</strain>
    </source>
</reference>
<name>A0A7S1TE44_9RHOD</name>
<dbReference type="GO" id="GO:0000701">
    <property type="term" value="F:purine-specific mismatch base pair DNA N-glycosylase activity"/>
    <property type="evidence" value="ECO:0007669"/>
    <property type="project" value="UniProtKB-EC"/>
</dbReference>
<dbReference type="InterPro" id="IPR004036">
    <property type="entry name" value="Endonuclease-III-like_CS2"/>
</dbReference>
<evidence type="ECO:0000256" key="5">
    <source>
        <dbReference type="ARBA" id="ARBA00022485"/>
    </source>
</evidence>
<keyword evidence="5" id="KW-0004">4Fe-4S</keyword>
<feature type="domain" description="HhH-GPD" evidence="14">
    <location>
        <begin position="61"/>
        <end position="211"/>
    </location>
</feature>
<dbReference type="GO" id="GO:0032357">
    <property type="term" value="F:oxidized purine DNA binding"/>
    <property type="evidence" value="ECO:0007669"/>
    <property type="project" value="TreeGrafter"/>
</dbReference>
<dbReference type="Pfam" id="PF00633">
    <property type="entry name" value="HHH"/>
    <property type="match status" value="1"/>
</dbReference>
<dbReference type="GO" id="GO:0035485">
    <property type="term" value="F:adenine/guanine mispair binding"/>
    <property type="evidence" value="ECO:0007669"/>
    <property type="project" value="TreeGrafter"/>
</dbReference>
<evidence type="ECO:0000313" key="15">
    <source>
        <dbReference type="EMBL" id="CAD9233907.1"/>
    </source>
</evidence>
<evidence type="ECO:0000256" key="11">
    <source>
        <dbReference type="ARBA" id="ARBA00023204"/>
    </source>
</evidence>
<dbReference type="Pfam" id="PF14815">
    <property type="entry name" value="NUDIX_4"/>
    <property type="match status" value="1"/>
</dbReference>
<dbReference type="EC" id="3.2.2.31" evidence="3 13"/>
<dbReference type="SMART" id="SM00478">
    <property type="entry name" value="ENDO3c"/>
    <property type="match status" value="1"/>
</dbReference>
<dbReference type="GO" id="GO:0005634">
    <property type="term" value="C:nucleus"/>
    <property type="evidence" value="ECO:0007669"/>
    <property type="project" value="TreeGrafter"/>
</dbReference>
<comment type="cofactor">
    <cofactor evidence="13">
        <name>[4Fe-4S] cluster</name>
        <dbReference type="ChEBI" id="CHEBI:49883"/>
    </cofactor>
    <text evidence="13">Binds 1 [4Fe-4S] cluster.</text>
</comment>
<dbReference type="Gene3D" id="3.90.79.10">
    <property type="entry name" value="Nucleoside Triphosphate Pyrophosphohydrolase"/>
    <property type="match status" value="1"/>
</dbReference>
<dbReference type="InterPro" id="IPR023170">
    <property type="entry name" value="HhH_base_excis_C"/>
</dbReference>
<evidence type="ECO:0000256" key="3">
    <source>
        <dbReference type="ARBA" id="ARBA00012045"/>
    </source>
</evidence>
<dbReference type="GO" id="GO:0046872">
    <property type="term" value="F:metal ion binding"/>
    <property type="evidence" value="ECO:0007669"/>
    <property type="project" value="UniProtKB-UniRule"/>
</dbReference>
<dbReference type="GO" id="GO:0006284">
    <property type="term" value="P:base-excision repair"/>
    <property type="evidence" value="ECO:0007669"/>
    <property type="project" value="UniProtKB-UniRule"/>
</dbReference>
<dbReference type="CDD" id="cd03431">
    <property type="entry name" value="NUDIX_DNA_Glycosylase_C-MutY"/>
    <property type="match status" value="1"/>
</dbReference>
<keyword evidence="7 13" id="KW-0227">DNA damage</keyword>
<dbReference type="SUPFAM" id="SSF48150">
    <property type="entry name" value="DNA-glycosylase"/>
    <property type="match status" value="1"/>
</dbReference>
<keyword evidence="10" id="KW-0411">Iron-sulfur</keyword>
<keyword evidence="12 13" id="KW-0326">Glycosidase</keyword>
<dbReference type="PANTHER" id="PTHR42944">
    <property type="entry name" value="ADENINE DNA GLYCOSYLASE"/>
    <property type="match status" value="1"/>
</dbReference>
<dbReference type="PROSITE" id="PS01155">
    <property type="entry name" value="ENDONUCLEASE_III_2"/>
    <property type="match status" value="1"/>
</dbReference>
<evidence type="ECO:0000256" key="10">
    <source>
        <dbReference type="ARBA" id="ARBA00023014"/>
    </source>
</evidence>
<dbReference type="SUPFAM" id="SSF55811">
    <property type="entry name" value="Nudix"/>
    <property type="match status" value="1"/>
</dbReference>
<dbReference type="AlphaFoldDB" id="A0A7S1TE44"/>
<comment type="similarity">
    <text evidence="2 13">Belongs to the Nth/MutY family.</text>
</comment>
<dbReference type="InterPro" id="IPR029119">
    <property type="entry name" value="MutY_C"/>
</dbReference>